<sequence>MLSRRIFDSNFMHVVSRLQRERDDAIVVLAAINVRLLIYAHSSEPSIISHAIINSPSRIRITTILPTRVSP</sequence>
<evidence type="ECO:0000313" key="1">
    <source>
        <dbReference type="EMBL" id="QHR91737.1"/>
    </source>
</evidence>
<name>A0A6B9XYN3_PICSI</name>
<accession>A0A6B9XYN3</accession>
<dbReference type="AlphaFoldDB" id="A0A6B9XYN3"/>
<geneLocation type="mitochondrion" evidence="1"/>
<organism evidence="1">
    <name type="scientific">Picea sitchensis</name>
    <name type="common">Sitka spruce</name>
    <name type="synonym">Pinus sitchensis</name>
    <dbReference type="NCBI Taxonomy" id="3332"/>
    <lineage>
        <taxon>Eukaryota</taxon>
        <taxon>Viridiplantae</taxon>
        <taxon>Streptophyta</taxon>
        <taxon>Embryophyta</taxon>
        <taxon>Tracheophyta</taxon>
        <taxon>Spermatophyta</taxon>
        <taxon>Pinopsida</taxon>
        <taxon>Pinidae</taxon>
        <taxon>Conifers I</taxon>
        <taxon>Pinales</taxon>
        <taxon>Pinaceae</taxon>
        <taxon>Picea</taxon>
    </lineage>
</organism>
<proteinExistence type="predicted"/>
<gene>
    <name evidence="1" type="primary">orf05805</name>
    <name evidence="1" type="ORF">Q903MT_gene5773</name>
</gene>
<dbReference type="EMBL" id="MK697702">
    <property type="protein sequence ID" value="QHR91737.1"/>
    <property type="molecule type" value="Genomic_DNA"/>
</dbReference>
<keyword evidence="1" id="KW-0496">Mitochondrion</keyword>
<reference evidence="1" key="1">
    <citation type="submission" date="2019-03" db="EMBL/GenBank/DDBJ databases">
        <title>Largest Complete Mitochondrial Genome of a Gymnosperm, Sitka Spruce (Picea sitchensis), Indicates Complex Physical Structure.</title>
        <authorList>
            <person name="Jackman S.D."/>
            <person name="Coombe L."/>
            <person name="Warren R."/>
            <person name="Kirk H."/>
            <person name="Trinh E."/>
            <person name="McLeod T."/>
            <person name="Pleasance S."/>
            <person name="Pandoh P."/>
            <person name="Zhao Y."/>
            <person name="Coope R."/>
            <person name="Bousquet J."/>
            <person name="Bohlmann J.C."/>
            <person name="Jones S.J.M."/>
            <person name="Birol I."/>
        </authorList>
    </citation>
    <scope>NUCLEOTIDE SEQUENCE</scope>
    <source>
        <strain evidence="1">Q903</strain>
    </source>
</reference>
<protein>
    <submittedName>
        <fullName evidence="1">Uncharacterized protein</fullName>
    </submittedName>
</protein>